<dbReference type="RefSeq" id="WP_097798070.1">
    <property type="nucleotide sequence ID" value="NZ_CP025570.1"/>
</dbReference>
<evidence type="ECO:0000313" key="1">
    <source>
        <dbReference type="EMBL" id="AZZ38450.1"/>
    </source>
</evidence>
<gene>
    <name evidence="1" type="ORF">C0Z10_00295</name>
</gene>
<proteinExistence type="predicted"/>
<protein>
    <submittedName>
        <fullName evidence="1">Uncharacterized protein</fullName>
    </submittedName>
</protein>
<accession>A0A3Q9ULC4</accession>
<evidence type="ECO:0000313" key="2">
    <source>
        <dbReference type="Proteomes" id="UP000285875"/>
    </source>
</evidence>
<reference evidence="2" key="1">
    <citation type="submission" date="2017-12" db="EMBL/GenBank/DDBJ databases">
        <title>Whole genome sequencing of Acidipropionibacterium jensenii strains JS279 and JS280.</title>
        <authorList>
            <person name="Deptula P."/>
            <person name="Laine P."/>
            <person name="Smolander O.-P."/>
            <person name="Paulin L."/>
            <person name="Auvinen P."/>
            <person name="Varmanen P."/>
        </authorList>
    </citation>
    <scope>NUCLEOTIDE SEQUENCE [LARGE SCALE GENOMIC DNA]</scope>
    <source>
        <strain evidence="2">JS280</strain>
    </source>
</reference>
<dbReference type="Proteomes" id="UP000285875">
    <property type="component" value="Chromosome"/>
</dbReference>
<dbReference type="AlphaFoldDB" id="A0A3Q9ULC4"/>
<name>A0A3Q9ULC4_9ACTN</name>
<dbReference type="EMBL" id="CP025570">
    <property type="protein sequence ID" value="AZZ38450.1"/>
    <property type="molecule type" value="Genomic_DNA"/>
</dbReference>
<organism evidence="1 2">
    <name type="scientific">Acidipropionibacterium jensenii</name>
    <dbReference type="NCBI Taxonomy" id="1749"/>
    <lineage>
        <taxon>Bacteria</taxon>
        <taxon>Bacillati</taxon>
        <taxon>Actinomycetota</taxon>
        <taxon>Actinomycetes</taxon>
        <taxon>Propionibacteriales</taxon>
        <taxon>Propionibacteriaceae</taxon>
        <taxon>Acidipropionibacterium</taxon>
    </lineage>
</organism>
<sequence>MMAIIPRKEDRPSKEERRTAAAEWVRGEYGPGGYTYGVSKLVTGLMVLGGVLYLVTPWAMVVCLAVAIMSMLGRRMLERQATGDFSDLAEAKKQYNRTHNGEYLDFVEARSKQMLRDNKALRPESKKAVSEYLDWAERRQAGNARKGR</sequence>
<dbReference type="KEGG" id="aji:C0Z10_00295"/>